<feature type="non-terminal residue" evidence="2">
    <location>
        <position position="1"/>
    </location>
</feature>
<organism evidence="2 3">
    <name type="scientific">Rotaria magnacalcarata</name>
    <dbReference type="NCBI Taxonomy" id="392030"/>
    <lineage>
        <taxon>Eukaryota</taxon>
        <taxon>Metazoa</taxon>
        <taxon>Spiralia</taxon>
        <taxon>Gnathifera</taxon>
        <taxon>Rotifera</taxon>
        <taxon>Eurotatoria</taxon>
        <taxon>Bdelloidea</taxon>
        <taxon>Philodinida</taxon>
        <taxon>Philodinidae</taxon>
        <taxon>Rotaria</taxon>
    </lineage>
</organism>
<proteinExistence type="predicted"/>
<reference evidence="2" key="1">
    <citation type="submission" date="2021-02" db="EMBL/GenBank/DDBJ databases">
        <authorList>
            <person name="Nowell W R."/>
        </authorList>
    </citation>
    <scope>NUCLEOTIDE SEQUENCE</scope>
</reference>
<evidence type="ECO:0000313" key="3">
    <source>
        <dbReference type="Proteomes" id="UP000663842"/>
    </source>
</evidence>
<evidence type="ECO:0000313" key="2">
    <source>
        <dbReference type="EMBL" id="CAF4426610.1"/>
    </source>
</evidence>
<gene>
    <name evidence="2" type="ORF">UXM345_LOCUS38883</name>
</gene>
<feature type="compositionally biased region" description="Basic residues" evidence="1">
    <location>
        <begin position="37"/>
        <end position="49"/>
    </location>
</feature>
<evidence type="ECO:0000256" key="1">
    <source>
        <dbReference type="SAM" id="MobiDB-lite"/>
    </source>
</evidence>
<protein>
    <submittedName>
        <fullName evidence="2">Uncharacterized protein</fullName>
    </submittedName>
</protein>
<name>A0A820QT30_9BILA</name>
<sequence length="84" mass="10145">LHFPFVTREMAKSNAERQKLYRTNLLKNKSKFEEMKRKARIRNNSRRQSLKGALLDQLRARQKQASKKYRDKKIKQFKCSSIFV</sequence>
<feature type="region of interest" description="Disordered" evidence="1">
    <location>
        <begin position="32"/>
        <end position="56"/>
    </location>
</feature>
<dbReference type="Proteomes" id="UP000663842">
    <property type="component" value="Unassembled WGS sequence"/>
</dbReference>
<accession>A0A820QT30</accession>
<comment type="caution">
    <text evidence="2">The sequence shown here is derived from an EMBL/GenBank/DDBJ whole genome shotgun (WGS) entry which is preliminary data.</text>
</comment>
<dbReference type="EMBL" id="CAJOBF010033424">
    <property type="protein sequence ID" value="CAF4426610.1"/>
    <property type="molecule type" value="Genomic_DNA"/>
</dbReference>
<dbReference type="AlphaFoldDB" id="A0A820QT30"/>